<reference evidence="1 2" key="1">
    <citation type="submission" date="2019-01" db="EMBL/GenBank/DDBJ databases">
        <title>Complete genome sequence of Cohnella hallensis HS21 isolated from Korean fir (Abies koreana) rhizospheric soil.</title>
        <authorList>
            <person name="Jiang L."/>
            <person name="Kang S.W."/>
            <person name="Kim S."/>
            <person name="Jung J."/>
            <person name="Kim C.Y."/>
            <person name="Kim D.H."/>
            <person name="Kim S.W."/>
            <person name="Lee J."/>
        </authorList>
    </citation>
    <scope>NUCLEOTIDE SEQUENCE [LARGE SCALE GENOMIC DNA]</scope>
    <source>
        <strain evidence="1 2">HS21</strain>
    </source>
</reference>
<dbReference type="AlphaFoldDB" id="A0A3T1DEX8"/>
<dbReference type="KEGG" id="cohn:KCTCHS21_60760"/>
<protein>
    <submittedName>
        <fullName evidence="1">Uncharacterized protein</fullName>
    </submittedName>
</protein>
<evidence type="ECO:0000313" key="1">
    <source>
        <dbReference type="EMBL" id="BBI36677.1"/>
    </source>
</evidence>
<sequence>MKPTLSADLERILKRLEKSDLITLLTEQISGSDLNTLLLKVFNEKVRKSSPNDLLKRYTENRFVHPASVEPLQLKQLEMDILKIAVNQGVSPLQLSPVAPLGSTSVVGTVDQNKVISALRGTEVVSDATNLIALHIADLIKNHKPSRVGSMRFCSTHRHVRAQYFGDTPGMLAHFHLFCMVTAGVDQGSYDFEKKSLWEHIEVYRTIFKSLFNSKIEVIFSERDGYKDSAGLVSRIIEYGESLELNEVVIRLGSPQKENQYYKGLQFTIKTVIEGKEYYIGDGGFVDWTQKMLGAKKERLLISAIGLDRLLV</sequence>
<dbReference type="OrthoDB" id="7942934at2"/>
<dbReference type="Proteomes" id="UP000289856">
    <property type="component" value="Chromosome"/>
</dbReference>
<proteinExistence type="predicted"/>
<accession>A0A3T1DEX8</accession>
<dbReference type="EMBL" id="AP019400">
    <property type="protein sequence ID" value="BBI36677.1"/>
    <property type="molecule type" value="Genomic_DNA"/>
</dbReference>
<gene>
    <name evidence="1" type="ORF">KCTCHS21_60760</name>
</gene>
<evidence type="ECO:0000313" key="2">
    <source>
        <dbReference type="Proteomes" id="UP000289856"/>
    </source>
</evidence>
<keyword evidence="2" id="KW-1185">Reference proteome</keyword>
<dbReference type="RefSeq" id="WP_130616160.1">
    <property type="nucleotide sequence ID" value="NZ_AP019400.1"/>
</dbReference>
<name>A0A3T1DEX8_9BACL</name>
<organism evidence="1 2">
    <name type="scientific">Cohnella abietis</name>
    <dbReference type="NCBI Taxonomy" id="2507935"/>
    <lineage>
        <taxon>Bacteria</taxon>
        <taxon>Bacillati</taxon>
        <taxon>Bacillota</taxon>
        <taxon>Bacilli</taxon>
        <taxon>Bacillales</taxon>
        <taxon>Paenibacillaceae</taxon>
        <taxon>Cohnella</taxon>
    </lineage>
</organism>